<feature type="region of interest" description="Disordered" evidence="1">
    <location>
        <begin position="1"/>
        <end position="26"/>
    </location>
</feature>
<evidence type="ECO:0000313" key="3">
    <source>
        <dbReference type="EMBL" id="CEM07328.1"/>
    </source>
</evidence>
<organism evidence="3">
    <name type="scientific">Chromera velia CCMP2878</name>
    <dbReference type="NCBI Taxonomy" id="1169474"/>
    <lineage>
        <taxon>Eukaryota</taxon>
        <taxon>Sar</taxon>
        <taxon>Alveolata</taxon>
        <taxon>Colpodellida</taxon>
        <taxon>Chromeraceae</taxon>
        <taxon>Chromera</taxon>
    </lineage>
</organism>
<dbReference type="Gene3D" id="2.60.120.10">
    <property type="entry name" value="Jelly Rolls"/>
    <property type="match status" value="1"/>
</dbReference>
<dbReference type="VEuPathDB" id="CryptoDB:Cvel_15199"/>
<dbReference type="PANTHER" id="PTHR33271">
    <property type="entry name" value="OS04G0445200 PROTEIN"/>
    <property type="match status" value="1"/>
</dbReference>
<evidence type="ECO:0000256" key="1">
    <source>
        <dbReference type="SAM" id="MobiDB-lite"/>
    </source>
</evidence>
<dbReference type="InterPro" id="IPR014710">
    <property type="entry name" value="RmlC-like_jellyroll"/>
</dbReference>
<proteinExistence type="predicted"/>
<gene>
    <name evidence="3" type="ORF">Cvel_15199</name>
</gene>
<protein>
    <recommendedName>
        <fullName evidence="2">(S)-ureidoglycine aminohydrolase cupin domain-containing protein</fullName>
    </recommendedName>
</protein>
<dbReference type="Pfam" id="PF05899">
    <property type="entry name" value="Cupin_3"/>
    <property type="match status" value="1"/>
</dbReference>
<dbReference type="PANTHER" id="PTHR33271:SF22">
    <property type="entry name" value="OS04G0445200 PROTEIN"/>
    <property type="match status" value="1"/>
</dbReference>
<dbReference type="GO" id="GO:0003676">
    <property type="term" value="F:nucleic acid binding"/>
    <property type="evidence" value="ECO:0007669"/>
    <property type="project" value="InterPro"/>
</dbReference>
<dbReference type="EMBL" id="CDMZ01000124">
    <property type="protein sequence ID" value="CEM07328.1"/>
    <property type="molecule type" value="Genomic_DNA"/>
</dbReference>
<evidence type="ECO:0000259" key="2">
    <source>
        <dbReference type="Pfam" id="PF05899"/>
    </source>
</evidence>
<dbReference type="InterPro" id="IPR036397">
    <property type="entry name" value="RNaseH_sf"/>
</dbReference>
<dbReference type="SUPFAM" id="SSF53098">
    <property type="entry name" value="Ribonuclease H-like"/>
    <property type="match status" value="1"/>
</dbReference>
<dbReference type="CDD" id="cd02227">
    <property type="entry name" value="cupin_TM1112-like"/>
    <property type="match status" value="1"/>
</dbReference>
<reference evidence="3" key="1">
    <citation type="submission" date="2014-11" db="EMBL/GenBank/DDBJ databases">
        <authorList>
            <person name="Otto D Thomas"/>
            <person name="Naeem Raeece"/>
        </authorList>
    </citation>
    <scope>NUCLEOTIDE SEQUENCE</scope>
</reference>
<feature type="domain" description="(S)-ureidoglycine aminohydrolase cupin" evidence="2">
    <location>
        <begin position="336"/>
        <end position="407"/>
    </location>
</feature>
<dbReference type="PhylomeDB" id="A0A0G4F5T5"/>
<sequence length="410" mass="45772">MPSSAEVSHMGRAQRLSVRPRPLPEAVPVSVQPVGSLEAEYADLPDLVPEIEESQTPVREGDGQQSRVEMELQSLTVSATQSQAFLDACRRGYSADPFFHPVLQHLSQQHPPAPTPDFALRLREVNFVTASHHDTAGVAERMNRTLEEALRYLVEMKHSRWSEFLCDVEFAYNSSVHEGTGFAPLALDGGKSPLIPPALNLPASVEPSFDAREFLEEHSQMIATARDSLRSAQQLMTQNANRRRRPAENIRVGDYVLVYCTWWPRPMGKGEEYARKLDSVWFDVSAFRLSLGVLRFGRVHQKKNETVLMAAPGEATKLKCGVEVLPDIPEEKKNSLGISSWGTWGCGVSNFPWSYSGTEMMYIIEGEVDVTMDSTGEKVILKPGTLATFPDGISCVWDVKKPIKKHYNFI</sequence>
<dbReference type="InterPro" id="IPR008579">
    <property type="entry name" value="UGlyAH_Cupin_dom"/>
</dbReference>
<accession>A0A0G4F5T5</accession>
<dbReference type="InterPro" id="IPR011051">
    <property type="entry name" value="RmlC_Cupin_sf"/>
</dbReference>
<dbReference type="AlphaFoldDB" id="A0A0G4F5T5"/>
<name>A0A0G4F5T5_9ALVE</name>
<dbReference type="SUPFAM" id="SSF51182">
    <property type="entry name" value="RmlC-like cupins"/>
    <property type="match status" value="1"/>
</dbReference>
<dbReference type="Gene3D" id="3.30.420.10">
    <property type="entry name" value="Ribonuclease H-like superfamily/Ribonuclease H"/>
    <property type="match status" value="1"/>
</dbReference>
<dbReference type="InterPro" id="IPR012337">
    <property type="entry name" value="RNaseH-like_sf"/>
</dbReference>